<dbReference type="AlphaFoldDB" id="A0A3M0GG42"/>
<dbReference type="GO" id="GO:0042597">
    <property type="term" value="C:periplasmic space"/>
    <property type="evidence" value="ECO:0007669"/>
    <property type="project" value="UniProtKB-SubCell"/>
</dbReference>
<reference evidence="5 6" key="1">
    <citation type="submission" date="2018-10" db="EMBL/GenBank/DDBJ databases">
        <title>Dokdonia luteus sp. nov., isolated from sea water.</title>
        <authorList>
            <person name="Zhou L.Y."/>
            <person name="Du Z.J."/>
        </authorList>
    </citation>
    <scope>NUCLEOTIDE SEQUENCE [LARGE SCALE GENOMIC DNA]</scope>
    <source>
        <strain evidence="5 6">SH27</strain>
    </source>
</reference>
<dbReference type="EMBL" id="REFV01000005">
    <property type="protein sequence ID" value="RMB60583.1"/>
    <property type="molecule type" value="Genomic_DNA"/>
</dbReference>
<evidence type="ECO:0000313" key="5">
    <source>
        <dbReference type="EMBL" id="RMB60583.1"/>
    </source>
</evidence>
<comment type="subcellular location">
    <subcellularLocation>
        <location evidence="1">Periplasm</location>
    </subcellularLocation>
</comment>
<dbReference type="Gene3D" id="3.40.190.10">
    <property type="entry name" value="Periplasmic binding protein-like II"/>
    <property type="match status" value="2"/>
</dbReference>
<dbReference type="RefSeq" id="WP_121916985.1">
    <property type="nucleotide sequence ID" value="NZ_REFV01000005.1"/>
</dbReference>
<dbReference type="CDD" id="cd13637">
    <property type="entry name" value="PBP2_Ca3427_like"/>
    <property type="match status" value="1"/>
</dbReference>
<comment type="similarity">
    <text evidence="2">Belongs to the bacterial solute-binding protein SsuA/TauA family.</text>
</comment>
<keyword evidence="3" id="KW-0732">Signal</keyword>
<proteinExistence type="inferred from homology"/>
<keyword evidence="6" id="KW-1185">Reference proteome</keyword>
<dbReference type="SUPFAM" id="SSF53850">
    <property type="entry name" value="Periplasmic binding protein-like II"/>
    <property type="match status" value="1"/>
</dbReference>
<protein>
    <submittedName>
        <fullName evidence="5">ABC transporter substrate-binding protein</fullName>
    </submittedName>
</protein>
<feature type="domain" description="Ca3427-like PBP 2" evidence="4">
    <location>
        <begin position="87"/>
        <end position="179"/>
    </location>
</feature>
<organism evidence="5 6">
    <name type="scientific">Dokdonia sinensis</name>
    <dbReference type="NCBI Taxonomy" id="2479847"/>
    <lineage>
        <taxon>Bacteria</taxon>
        <taxon>Pseudomonadati</taxon>
        <taxon>Bacteroidota</taxon>
        <taxon>Flavobacteriia</taxon>
        <taxon>Flavobacteriales</taxon>
        <taxon>Flavobacteriaceae</taxon>
        <taxon>Dokdonia</taxon>
    </lineage>
</organism>
<evidence type="ECO:0000256" key="2">
    <source>
        <dbReference type="ARBA" id="ARBA00010742"/>
    </source>
</evidence>
<evidence type="ECO:0000259" key="4">
    <source>
        <dbReference type="Pfam" id="PF22384"/>
    </source>
</evidence>
<dbReference type="Pfam" id="PF22384">
    <property type="entry name" value="PBP2_Ca3427_like"/>
    <property type="match status" value="1"/>
</dbReference>
<dbReference type="PANTHER" id="PTHR30024">
    <property type="entry name" value="ALIPHATIC SULFONATES-BINDING PROTEIN-RELATED"/>
    <property type="match status" value="1"/>
</dbReference>
<comment type="caution">
    <text evidence="5">The sequence shown here is derived from an EMBL/GenBank/DDBJ whole genome shotgun (WGS) entry which is preliminary data.</text>
</comment>
<evidence type="ECO:0000256" key="1">
    <source>
        <dbReference type="ARBA" id="ARBA00004418"/>
    </source>
</evidence>
<gene>
    <name evidence="5" type="ORF">EAX61_07105</name>
</gene>
<dbReference type="InterPro" id="IPR054364">
    <property type="entry name" value="Ca3427-like_PBP2"/>
</dbReference>
<evidence type="ECO:0000313" key="6">
    <source>
        <dbReference type="Proteomes" id="UP000281985"/>
    </source>
</evidence>
<evidence type="ECO:0000256" key="3">
    <source>
        <dbReference type="ARBA" id="ARBA00022729"/>
    </source>
</evidence>
<dbReference type="PANTHER" id="PTHR30024:SF47">
    <property type="entry name" value="TAURINE-BINDING PERIPLASMIC PROTEIN"/>
    <property type="match status" value="1"/>
</dbReference>
<sequence length="284" mass="32241">MTTIRVGGVPEHFNLPWHLAIEDGMFEAQGINLEWTEFPEGTGAMNKALRNREIDMAVILTGGVIKDIAHGNPSKILQVFVSSPLQWGVHVGAKSNFQSIDELENTTCAISRYGSGSHVMAYVQARQRGWDTTKLKFEVVNTLEGAIKALTDGTADYFMWEHFTTKPVVDAGIFRRLGDFPTPWSCFAVASHDEIIAQYPNELKEILDIVNIVTEDFKKIPSIDRTLAHRYEQKLEDIQKWLGMTTWSQQQISNDEIERVQSRLLDLDMIDNKLEPREYKASIK</sequence>
<dbReference type="OrthoDB" id="6191474at2"/>
<dbReference type="Proteomes" id="UP000281985">
    <property type="component" value="Unassembled WGS sequence"/>
</dbReference>
<name>A0A3M0GG42_9FLAO</name>
<accession>A0A3M0GG42</accession>